<dbReference type="SUPFAM" id="SSF52096">
    <property type="entry name" value="ClpP/crotonase"/>
    <property type="match status" value="1"/>
</dbReference>
<evidence type="ECO:0000256" key="1">
    <source>
        <dbReference type="ARBA" id="ARBA00022516"/>
    </source>
</evidence>
<keyword evidence="1" id="KW-0444">Lipid biosynthesis</keyword>
<evidence type="ECO:0000256" key="2">
    <source>
        <dbReference type="ARBA" id="ARBA00022679"/>
    </source>
</evidence>
<dbReference type="STRING" id="1122949.GCA_000378725_00923"/>
<dbReference type="RefSeq" id="WP_019034730.1">
    <property type="nucleotide sequence ID" value="NZ_UGSZ01000001.1"/>
</dbReference>
<proteinExistence type="predicted"/>
<dbReference type="AlphaFoldDB" id="A0A379C2K8"/>
<dbReference type="Gene3D" id="3.90.226.10">
    <property type="entry name" value="2-enoyl-CoA Hydratase, Chain A, domain 1"/>
    <property type="match status" value="1"/>
</dbReference>
<name>A0A379C2K8_9FIRM</name>
<dbReference type="GO" id="GO:0003989">
    <property type="term" value="F:acetyl-CoA carboxylase activity"/>
    <property type="evidence" value="ECO:0007669"/>
    <property type="project" value="UniProtKB-EC"/>
</dbReference>
<dbReference type="PROSITE" id="PS50980">
    <property type="entry name" value="COA_CT_NTER"/>
    <property type="match status" value="1"/>
</dbReference>
<evidence type="ECO:0000313" key="6">
    <source>
        <dbReference type="Proteomes" id="UP000255517"/>
    </source>
</evidence>
<dbReference type="InterPro" id="IPR000438">
    <property type="entry name" value="Acetyl_CoA_COase_Trfase_b_su"/>
</dbReference>
<dbReference type="GO" id="GO:0009317">
    <property type="term" value="C:acetyl-CoA carboxylase complex"/>
    <property type="evidence" value="ECO:0007669"/>
    <property type="project" value="InterPro"/>
</dbReference>
<organism evidence="5 6">
    <name type="scientific">Peptoniphilus lacrimalis</name>
    <dbReference type="NCBI Taxonomy" id="33031"/>
    <lineage>
        <taxon>Bacteria</taxon>
        <taxon>Bacillati</taxon>
        <taxon>Bacillota</taxon>
        <taxon>Tissierellia</taxon>
        <taxon>Tissierellales</taxon>
        <taxon>Peptoniphilaceae</taxon>
        <taxon>Peptoniphilus</taxon>
    </lineage>
</organism>
<feature type="domain" description="CoA carboxyltransferase N-terminal" evidence="4">
    <location>
        <begin position="30"/>
        <end position="284"/>
    </location>
</feature>
<dbReference type="EMBL" id="UGSZ01000001">
    <property type="protein sequence ID" value="SUB56582.1"/>
    <property type="molecule type" value="Genomic_DNA"/>
</dbReference>
<sequence length="284" mass="32033">MTSFWNNRKKLLADIRSGRNLAKIKARGKKIRKCPICNKYISEEELEKNSYICKCGGYFPMPALKRIDEIMDASYEVIDFDISFSNKINYPNYDRKYLNAHIRTGLKEAVVLAKGKILSYPCLVFAMEKEFFMGSMALNTGKIIRKAIEIAQENSLPLISFALSGGARMQEGIFSLMQMANTVNALSKFLQKNLYISVLTNPTMGGVTASFASLGDIIVAEKDAHIGFSGPRVIEKTLNIKLSEDFQSAELLLENGFVDEILCRKEIRQYLGKILSFHEDMYGN</sequence>
<dbReference type="PANTHER" id="PTHR42995">
    <property type="entry name" value="ACETYL-COENZYME A CARBOXYLASE CARBOXYL TRANSFERASE SUBUNIT BETA, CHLOROPLASTIC"/>
    <property type="match status" value="1"/>
</dbReference>
<reference evidence="5 6" key="1">
    <citation type="submission" date="2018-06" db="EMBL/GenBank/DDBJ databases">
        <authorList>
            <consortium name="Pathogen Informatics"/>
            <person name="Doyle S."/>
        </authorList>
    </citation>
    <scope>NUCLEOTIDE SEQUENCE [LARGE SCALE GENOMIC DNA]</scope>
    <source>
        <strain evidence="5 6">NCTC13149</strain>
    </source>
</reference>
<dbReference type="PRINTS" id="PR01070">
    <property type="entry name" value="ACCCTRFRASEB"/>
</dbReference>
<dbReference type="InterPro" id="IPR011762">
    <property type="entry name" value="COA_CT_N"/>
</dbReference>
<accession>A0A379C2K8</accession>
<evidence type="ECO:0000313" key="5">
    <source>
        <dbReference type="EMBL" id="SUB56582.1"/>
    </source>
</evidence>
<keyword evidence="5" id="KW-0436">Ligase</keyword>
<dbReference type="OrthoDB" id="9803706at2"/>
<dbReference type="Proteomes" id="UP000255517">
    <property type="component" value="Unassembled WGS sequence"/>
</dbReference>
<dbReference type="Pfam" id="PF01039">
    <property type="entry name" value="Carboxyl_trans"/>
    <property type="match status" value="1"/>
</dbReference>
<protein>
    <submittedName>
        <fullName evidence="5">Acetyl-coenzyme A carboxylase carboxyl transferase subunit beta</fullName>
        <ecNumber evidence="5">6.4.1.2</ecNumber>
    </submittedName>
</protein>
<keyword evidence="3" id="KW-0443">Lipid metabolism</keyword>
<dbReference type="GO" id="GO:0016740">
    <property type="term" value="F:transferase activity"/>
    <property type="evidence" value="ECO:0007669"/>
    <property type="project" value="UniProtKB-KW"/>
</dbReference>
<dbReference type="GO" id="GO:2001295">
    <property type="term" value="P:malonyl-CoA biosynthetic process"/>
    <property type="evidence" value="ECO:0007669"/>
    <property type="project" value="TreeGrafter"/>
</dbReference>
<keyword evidence="2 5" id="KW-0808">Transferase</keyword>
<gene>
    <name evidence="5" type="primary">accD</name>
    <name evidence="5" type="ORF">NCTC13149_00354</name>
</gene>
<dbReference type="GO" id="GO:0006633">
    <property type="term" value="P:fatty acid biosynthetic process"/>
    <property type="evidence" value="ECO:0007669"/>
    <property type="project" value="InterPro"/>
</dbReference>
<dbReference type="InterPro" id="IPR034733">
    <property type="entry name" value="AcCoA_carboxyl_beta"/>
</dbReference>
<evidence type="ECO:0000259" key="4">
    <source>
        <dbReference type="PROSITE" id="PS50980"/>
    </source>
</evidence>
<dbReference type="EC" id="6.4.1.2" evidence="5"/>
<dbReference type="InterPro" id="IPR029045">
    <property type="entry name" value="ClpP/crotonase-like_dom_sf"/>
</dbReference>
<dbReference type="PANTHER" id="PTHR42995:SF5">
    <property type="entry name" value="ACETYL-COENZYME A CARBOXYLASE CARBOXYL TRANSFERASE SUBUNIT BETA, CHLOROPLASTIC"/>
    <property type="match status" value="1"/>
</dbReference>
<evidence type="ECO:0000256" key="3">
    <source>
        <dbReference type="ARBA" id="ARBA00023098"/>
    </source>
</evidence>